<evidence type="ECO:0000256" key="1">
    <source>
        <dbReference type="ARBA" id="ARBA00023319"/>
    </source>
</evidence>
<feature type="compositionally biased region" description="Polar residues" evidence="2">
    <location>
        <begin position="102"/>
        <end position="116"/>
    </location>
</feature>
<gene>
    <name evidence="3" type="ORF">RIMI_LOCUS5370722</name>
</gene>
<reference evidence="3" key="1">
    <citation type="submission" date="2023-07" db="EMBL/GenBank/DDBJ databases">
        <authorList>
            <person name="Stuckert A."/>
        </authorList>
    </citation>
    <scope>NUCLEOTIDE SEQUENCE</scope>
</reference>
<dbReference type="PROSITE" id="PS00290">
    <property type="entry name" value="IG_MHC"/>
    <property type="match status" value="1"/>
</dbReference>
<protein>
    <submittedName>
        <fullName evidence="3">Uncharacterized protein</fullName>
    </submittedName>
</protein>
<dbReference type="PANTHER" id="PTHR23411">
    <property type="entry name" value="TAPASIN"/>
    <property type="match status" value="1"/>
</dbReference>
<proteinExistence type="predicted"/>
<dbReference type="EMBL" id="CAUEEQ010009118">
    <property type="protein sequence ID" value="CAJ0933170.1"/>
    <property type="molecule type" value="Genomic_DNA"/>
</dbReference>
<dbReference type="InterPro" id="IPR003006">
    <property type="entry name" value="Ig/MHC_CS"/>
</dbReference>
<dbReference type="Proteomes" id="UP001176940">
    <property type="component" value="Unassembled WGS sequence"/>
</dbReference>
<evidence type="ECO:0000256" key="2">
    <source>
        <dbReference type="SAM" id="MobiDB-lite"/>
    </source>
</evidence>
<feature type="region of interest" description="Disordered" evidence="2">
    <location>
        <begin position="96"/>
        <end position="127"/>
    </location>
</feature>
<dbReference type="Gene3D" id="2.60.40.10">
    <property type="entry name" value="Immunoglobulins"/>
    <property type="match status" value="1"/>
</dbReference>
<comment type="caution">
    <text evidence="3">The sequence shown here is derived from an EMBL/GenBank/DDBJ whole genome shotgun (WGS) entry which is preliminary data.</text>
</comment>
<accession>A0ABN9L6J3</accession>
<keyword evidence="1" id="KW-0393">Immunoglobulin domain</keyword>
<organism evidence="3 4">
    <name type="scientific">Ranitomeya imitator</name>
    <name type="common">mimic poison frog</name>
    <dbReference type="NCBI Taxonomy" id="111125"/>
    <lineage>
        <taxon>Eukaryota</taxon>
        <taxon>Metazoa</taxon>
        <taxon>Chordata</taxon>
        <taxon>Craniata</taxon>
        <taxon>Vertebrata</taxon>
        <taxon>Euteleostomi</taxon>
        <taxon>Amphibia</taxon>
        <taxon>Batrachia</taxon>
        <taxon>Anura</taxon>
        <taxon>Neobatrachia</taxon>
        <taxon>Hyloidea</taxon>
        <taxon>Dendrobatidae</taxon>
        <taxon>Dendrobatinae</taxon>
        <taxon>Ranitomeya</taxon>
    </lineage>
</organism>
<evidence type="ECO:0000313" key="4">
    <source>
        <dbReference type="Proteomes" id="UP001176940"/>
    </source>
</evidence>
<name>A0ABN9L6J3_9NEOB</name>
<evidence type="ECO:0000313" key="3">
    <source>
        <dbReference type="EMBL" id="CAJ0933170.1"/>
    </source>
</evidence>
<dbReference type="InterPro" id="IPR013783">
    <property type="entry name" value="Ig-like_fold"/>
</dbReference>
<keyword evidence="4" id="KW-1185">Reference proteome</keyword>
<dbReference type="InterPro" id="IPR050380">
    <property type="entry name" value="Immune_Resp_Modulators"/>
</dbReference>
<sequence>MFYGVEVTLEVLDKINEKKSSRGTAGGLEKRPMMLHLSDTGEMVCSVTLETFLSRISPYRMDNVEKRSREKSPHHWSAYAESLDHSRSPCAAKSEFHRIPSDPQNPRSMSAGNMNIQIPRGSRRSPSRITEFCEDSDIISVPKIRSNRNPDNTYCLYTAKLTMTPSVDNHLGAEYVCQVEHPSLEKAIKRSTRGMENPGQDLSWSPSPRSWEDNMLVQFSHAPYKVLYPKDIKVKLASGGDTTQKRECSR</sequence>